<reference evidence="6" key="1">
    <citation type="submission" date="2023-10" db="EMBL/GenBank/DDBJ databases">
        <title>Genome assembly of Pristionchus species.</title>
        <authorList>
            <person name="Yoshida K."/>
            <person name="Sommer R.J."/>
        </authorList>
    </citation>
    <scope>NUCLEOTIDE SEQUENCE</scope>
    <source>
        <strain evidence="6">RS5133</strain>
    </source>
</reference>
<keyword evidence="3 5" id="KW-1133">Transmembrane helix</keyword>
<keyword evidence="4 5" id="KW-0472">Membrane</keyword>
<evidence type="ECO:0000313" key="6">
    <source>
        <dbReference type="EMBL" id="GMT36594.1"/>
    </source>
</evidence>
<feature type="transmembrane region" description="Helical" evidence="5">
    <location>
        <begin position="90"/>
        <end position="115"/>
    </location>
</feature>
<dbReference type="EMBL" id="BTSY01000007">
    <property type="protein sequence ID" value="GMT36594.1"/>
    <property type="molecule type" value="Genomic_DNA"/>
</dbReference>
<accession>A0AAV5X3K7</accession>
<protein>
    <recommendedName>
        <fullName evidence="9">Tetraspanin</fullName>
    </recommendedName>
</protein>
<dbReference type="Proteomes" id="UP001432322">
    <property type="component" value="Unassembled WGS sequence"/>
</dbReference>
<dbReference type="Pfam" id="PF00335">
    <property type="entry name" value="Tetraspanin"/>
    <property type="match status" value="1"/>
</dbReference>
<dbReference type="EMBL" id="BTSY01000029">
    <property type="protein sequence ID" value="GMT37051.1"/>
    <property type="molecule type" value="Genomic_DNA"/>
</dbReference>
<dbReference type="PANTHER" id="PTHR19282:SF544">
    <property type="entry name" value="TETRASPANIN"/>
    <property type="match status" value="1"/>
</dbReference>
<feature type="transmembrane region" description="Helical" evidence="5">
    <location>
        <begin position="12"/>
        <end position="37"/>
    </location>
</feature>
<name>A0AAV5X3K7_9BILA</name>
<dbReference type="InterPro" id="IPR018499">
    <property type="entry name" value="Tetraspanin/Peripherin"/>
</dbReference>
<evidence type="ECO:0000256" key="4">
    <source>
        <dbReference type="ARBA" id="ARBA00023136"/>
    </source>
</evidence>
<gene>
    <name evidence="6" type="ORF">PFISCL1PPCAC_27891</name>
    <name evidence="7" type="ORF">PFISCL1PPCAC_28348</name>
</gene>
<evidence type="ECO:0000313" key="8">
    <source>
        <dbReference type="Proteomes" id="UP001432322"/>
    </source>
</evidence>
<feature type="non-terminal residue" evidence="6">
    <location>
        <position position="341"/>
    </location>
</feature>
<sequence>MAIRREGGDVARMCLIGFNILLWASGIALIIIGIWMLVDPTRAYILELVNFSEDDPLLVFAAYTCIFTGVGTLFVAFVSCCGAMKRMRCMLTTLIIAMVILFMCGIAIAVLALVFKDKFPNETRMTVYIANMTHNRYNRDKWVLPLLDTIQFYAHSTTVTAALRFIIRNEYGVLTHLERNERVTAVVDKMQFHLECCGIASHRDWKTSNWAIDGGGGEEDGRSLYREQPSEYLAIPHSCCKQVVGSSALNPVPRSISRCQYKDANRLWRHQSQQCCGGDGPRDYFNSFWFITNTERGTRSYVPYSCCKQTQSARAWQIQAVDPLCTIYHYEQRVFKDTVYG</sequence>
<evidence type="ECO:0000256" key="2">
    <source>
        <dbReference type="ARBA" id="ARBA00022692"/>
    </source>
</evidence>
<organism evidence="6 8">
    <name type="scientific">Pristionchus fissidentatus</name>
    <dbReference type="NCBI Taxonomy" id="1538716"/>
    <lineage>
        <taxon>Eukaryota</taxon>
        <taxon>Metazoa</taxon>
        <taxon>Ecdysozoa</taxon>
        <taxon>Nematoda</taxon>
        <taxon>Chromadorea</taxon>
        <taxon>Rhabditida</taxon>
        <taxon>Rhabditina</taxon>
        <taxon>Diplogasteromorpha</taxon>
        <taxon>Diplogasteroidea</taxon>
        <taxon>Neodiplogasteridae</taxon>
        <taxon>Pristionchus</taxon>
    </lineage>
</organism>
<proteinExistence type="predicted"/>
<feature type="transmembrane region" description="Helical" evidence="5">
    <location>
        <begin position="57"/>
        <end position="78"/>
    </location>
</feature>
<comment type="subcellular location">
    <subcellularLocation>
        <location evidence="1">Membrane</location>
        <topology evidence="1">Multi-pass membrane protein</topology>
    </subcellularLocation>
</comment>
<dbReference type="GO" id="GO:0005886">
    <property type="term" value="C:plasma membrane"/>
    <property type="evidence" value="ECO:0007669"/>
    <property type="project" value="TreeGrafter"/>
</dbReference>
<dbReference type="InterPro" id="IPR008952">
    <property type="entry name" value="Tetraspanin_EC2_sf"/>
</dbReference>
<dbReference type="Gene3D" id="1.10.1450.10">
    <property type="entry name" value="Tetraspanin"/>
    <property type="match status" value="1"/>
</dbReference>
<evidence type="ECO:0000313" key="7">
    <source>
        <dbReference type="EMBL" id="GMT37051.1"/>
    </source>
</evidence>
<evidence type="ECO:0000256" key="5">
    <source>
        <dbReference type="SAM" id="Phobius"/>
    </source>
</evidence>
<keyword evidence="2 5" id="KW-0812">Transmembrane</keyword>
<evidence type="ECO:0008006" key="9">
    <source>
        <dbReference type="Google" id="ProtNLM"/>
    </source>
</evidence>
<evidence type="ECO:0000256" key="3">
    <source>
        <dbReference type="ARBA" id="ARBA00022989"/>
    </source>
</evidence>
<evidence type="ECO:0000256" key="1">
    <source>
        <dbReference type="ARBA" id="ARBA00004141"/>
    </source>
</evidence>
<dbReference type="PANTHER" id="PTHR19282">
    <property type="entry name" value="TETRASPANIN"/>
    <property type="match status" value="1"/>
</dbReference>
<comment type="caution">
    <text evidence="6">The sequence shown here is derived from an EMBL/GenBank/DDBJ whole genome shotgun (WGS) entry which is preliminary data.</text>
</comment>
<dbReference type="SUPFAM" id="SSF48652">
    <property type="entry name" value="Tetraspanin"/>
    <property type="match status" value="1"/>
</dbReference>
<dbReference type="PRINTS" id="PR00259">
    <property type="entry name" value="TMFOUR"/>
</dbReference>
<keyword evidence="8" id="KW-1185">Reference proteome</keyword>
<dbReference type="AlphaFoldDB" id="A0AAV5X3K7"/>